<organism evidence="2 3">
    <name type="scientific">Dreissena polymorpha</name>
    <name type="common">Zebra mussel</name>
    <name type="synonym">Mytilus polymorpha</name>
    <dbReference type="NCBI Taxonomy" id="45954"/>
    <lineage>
        <taxon>Eukaryota</taxon>
        <taxon>Metazoa</taxon>
        <taxon>Spiralia</taxon>
        <taxon>Lophotrochozoa</taxon>
        <taxon>Mollusca</taxon>
        <taxon>Bivalvia</taxon>
        <taxon>Autobranchia</taxon>
        <taxon>Heteroconchia</taxon>
        <taxon>Euheterodonta</taxon>
        <taxon>Imparidentia</taxon>
        <taxon>Neoheterodontei</taxon>
        <taxon>Myida</taxon>
        <taxon>Dreissenoidea</taxon>
        <taxon>Dreissenidae</taxon>
        <taxon>Dreissena</taxon>
    </lineage>
</organism>
<evidence type="ECO:0000259" key="1">
    <source>
        <dbReference type="PROSITE" id="PS50104"/>
    </source>
</evidence>
<dbReference type="GO" id="GO:0070976">
    <property type="term" value="F:TIR domain binding"/>
    <property type="evidence" value="ECO:0007669"/>
    <property type="project" value="InterPro"/>
</dbReference>
<dbReference type="PANTHER" id="PTHR15079:SF3">
    <property type="entry name" value="MYELOID DIFFERENTIATION PRIMARY RESPONSE PROTEIN MYD88"/>
    <property type="match status" value="1"/>
</dbReference>
<comment type="caution">
    <text evidence="2">The sequence shown here is derived from an EMBL/GenBank/DDBJ whole genome shotgun (WGS) entry which is preliminary data.</text>
</comment>
<dbReference type="Proteomes" id="UP000828390">
    <property type="component" value="Unassembled WGS sequence"/>
</dbReference>
<dbReference type="GO" id="GO:0002755">
    <property type="term" value="P:MyD88-dependent toll-like receptor signaling pathway"/>
    <property type="evidence" value="ECO:0007669"/>
    <property type="project" value="InterPro"/>
</dbReference>
<evidence type="ECO:0000313" key="2">
    <source>
        <dbReference type="EMBL" id="KAH3700913.1"/>
    </source>
</evidence>
<sequence>MTLCIIFSVKNVSIEDVKYRKKTLYHAFVSYTDEDPRDRDFVKTLIRELEFKRGLGLFVPGRNDLPGPARHTVAAYLIEKRCRRVIIVLSNSYTKSDACNFQMKFTHALSPDARKRKLIPVVRDSCVSIPNILNFISVCDFSKEDDVDWTWTRLFMALYSPIDDTANDQTDFNELENSLKDVPIPLWRPLSVTPIDFEVTRYIDYDSQMTPIDFEVISTANTEQTYFVIRGGKAQRIDAKSAVEAASVCGSKSHFAAKFRICPPRHAEASRDPRHDAEAMRIFKSKSFLND</sequence>
<feature type="domain" description="TIR" evidence="1">
    <location>
        <begin position="23"/>
        <end position="158"/>
    </location>
</feature>
<dbReference type="GO" id="GO:0043123">
    <property type="term" value="P:positive regulation of canonical NF-kappaB signal transduction"/>
    <property type="evidence" value="ECO:0007669"/>
    <property type="project" value="InterPro"/>
</dbReference>
<name>A0A9D3YL98_DREPO</name>
<dbReference type="SUPFAM" id="SSF52200">
    <property type="entry name" value="Toll/Interleukin receptor TIR domain"/>
    <property type="match status" value="1"/>
</dbReference>
<accession>A0A9D3YL98</accession>
<dbReference type="EMBL" id="JAIWYP010000015">
    <property type="protein sequence ID" value="KAH3700913.1"/>
    <property type="molecule type" value="Genomic_DNA"/>
</dbReference>
<dbReference type="PROSITE" id="PS50104">
    <property type="entry name" value="TIR"/>
    <property type="match status" value="1"/>
</dbReference>
<gene>
    <name evidence="2" type="ORF">DPMN_075894</name>
</gene>
<reference evidence="2" key="2">
    <citation type="submission" date="2020-11" db="EMBL/GenBank/DDBJ databases">
        <authorList>
            <person name="McCartney M.A."/>
            <person name="Auch B."/>
            <person name="Kono T."/>
            <person name="Mallez S."/>
            <person name="Becker A."/>
            <person name="Gohl D.M."/>
            <person name="Silverstein K.A.T."/>
            <person name="Koren S."/>
            <person name="Bechman K.B."/>
            <person name="Herman A."/>
            <person name="Abrahante J.E."/>
            <person name="Garbe J."/>
        </authorList>
    </citation>
    <scope>NUCLEOTIDE SEQUENCE</scope>
    <source>
        <strain evidence="2">Duluth1</strain>
        <tissue evidence="2">Whole animal</tissue>
    </source>
</reference>
<dbReference type="InterPro" id="IPR035897">
    <property type="entry name" value="Toll_tir_struct_dom_sf"/>
</dbReference>
<dbReference type="AlphaFoldDB" id="A0A9D3YL98"/>
<evidence type="ECO:0000313" key="3">
    <source>
        <dbReference type="Proteomes" id="UP000828390"/>
    </source>
</evidence>
<reference evidence="2" key="1">
    <citation type="journal article" date="2019" name="bioRxiv">
        <title>The Genome of the Zebra Mussel, Dreissena polymorpha: A Resource for Invasive Species Research.</title>
        <authorList>
            <person name="McCartney M.A."/>
            <person name="Auch B."/>
            <person name="Kono T."/>
            <person name="Mallez S."/>
            <person name="Zhang Y."/>
            <person name="Obille A."/>
            <person name="Becker A."/>
            <person name="Abrahante J.E."/>
            <person name="Garbe J."/>
            <person name="Badalamenti J.P."/>
            <person name="Herman A."/>
            <person name="Mangelson H."/>
            <person name="Liachko I."/>
            <person name="Sullivan S."/>
            <person name="Sone E.D."/>
            <person name="Koren S."/>
            <person name="Silverstein K.A.T."/>
            <person name="Beckman K.B."/>
            <person name="Gohl D.M."/>
        </authorList>
    </citation>
    <scope>NUCLEOTIDE SEQUENCE</scope>
    <source>
        <strain evidence="2">Duluth1</strain>
        <tissue evidence="2">Whole animal</tissue>
    </source>
</reference>
<protein>
    <recommendedName>
        <fullName evidence="1">TIR domain-containing protein</fullName>
    </recommendedName>
</protein>
<dbReference type="InterPro" id="IPR000157">
    <property type="entry name" value="TIR_dom"/>
</dbReference>
<dbReference type="InterPro" id="IPR017281">
    <property type="entry name" value="Myelin_different_resp_MyD88"/>
</dbReference>
<dbReference type="Gene3D" id="3.40.50.10140">
    <property type="entry name" value="Toll/interleukin-1 receptor homology (TIR) domain"/>
    <property type="match status" value="1"/>
</dbReference>
<dbReference type="SMART" id="SM00255">
    <property type="entry name" value="TIR"/>
    <property type="match status" value="1"/>
</dbReference>
<dbReference type="PANTHER" id="PTHR15079">
    <property type="entry name" value="MYD88"/>
    <property type="match status" value="1"/>
</dbReference>
<keyword evidence="3" id="KW-1185">Reference proteome</keyword>
<proteinExistence type="predicted"/>
<dbReference type="Pfam" id="PF13676">
    <property type="entry name" value="TIR_2"/>
    <property type="match status" value="1"/>
</dbReference>